<organism evidence="1 2">
    <name type="scientific">Melastoma candidum</name>
    <dbReference type="NCBI Taxonomy" id="119954"/>
    <lineage>
        <taxon>Eukaryota</taxon>
        <taxon>Viridiplantae</taxon>
        <taxon>Streptophyta</taxon>
        <taxon>Embryophyta</taxon>
        <taxon>Tracheophyta</taxon>
        <taxon>Spermatophyta</taxon>
        <taxon>Magnoliopsida</taxon>
        <taxon>eudicotyledons</taxon>
        <taxon>Gunneridae</taxon>
        <taxon>Pentapetalae</taxon>
        <taxon>rosids</taxon>
        <taxon>malvids</taxon>
        <taxon>Myrtales</taxon>
        <taxon>Melastomataceae</taxon>
        <taxon>Melastomatoideae</taxon>
        <taxon>Melastomateae</taxon>
        <taxon>Melastoma</taxon>
    </lineage>
</organism>
<proteinExistence type="predicted"/>
<evidence type="ECO:0000313" key="1">
    <source>
        <dbReference type="EMBL" id="KAI4304276.1"/>
    </source>
</evidence>
<name>A0ACB9L4E4_9MYRT</name>
<gene>
    <name evidence="1" type="ORF">MLD38_039813</name>
</gene>
<dbReference type="EMBL" id="CM042891">
    <property type="protein sequence ID" value="KAI4304276.1"/>
    <property type="molecule type" value="Genomic_DNA"/>
</dbReference>
<reference evidence="2" key="1">
    <citation type="journal article" date="2023" name="Front. Plant Sci.">
        <title>Chromosomal-level genome assembly of Melastoma candidum provides insights into trichome evolution.</title>
        <authorList>
            <person name="Zhong Y."/>
            <person name="Wu W."/>
            <person name="Sun C."/>
            <person name="Zou P."/>
            <person name="Liu Y."/>
            <person name="Dai S."/>
            <person name="Zhou R."/>
        </authorList>
    </citation>
    <scope>NUCLEOTIDE SEQUENCE [LARGE SCALE GENOMIC DNA]</scope>
</reference>
<sequence>MVIVNFLKVPKRTEIQGMLDFHPDRVSHASCLDDAELELLKTLKIPVEICLTSNIRTGTISSIDIRHFVADSHRDKHPMVPCTDDAGVFSTSISREYRIAASAFGIKREEVYQLTSDAIRFILVDDGVKTESRTTLVAFSKRNCL</sequence>
<accession>A0ACB9L4E4</accession>
<dbReference type="Proteomes" id="UP001057402">
    <property type="component" value="Chromosome 12"/>
</dbReference>
<evidence type="ECO:0000313" key="2">
    <source>
        <dbReference type="Proteomes" id="UP001057402"/>
    </source>
</evidence>
<keyword evidence="2" id="KW-1185">Reference proteome</keyword>
<comment type="caution">
    <text evidence="1">The sequence shown here is derived from an EMBL/GenBank/DDBJ whole genome shotgun (WGS) entry which is preliminary data.</text>
</comment>
<protein>
    <submittedName>
        <fullName evidence="1">Uncharacterized protein</fullName>
    </submittedName>
</protein>